<name>A0A545VS47_9HYPO</name>
<feature type="region of interest" description="Disordered" evidence="1">
    <location>
        <begin position="135"/>
        <end position="164"/>
    </location>
</feature>
<accession>A0A545VS47</accession>
<dbReference type="InterPro" id="IPR035979">
    <property type="entry name" value="RBD_domain_sf"/>
</dbReference>
<dbReference type="GO" id="GO:0003676">
    <property type="term" value="F:nucleic acid binding"/>
    <property type="evidence" value="ECO:0007669"/>
    <property type="project" value="InterPro"/>
</dbReference>
<proteinExistence type="predicted"/>
<evidence type="ECO:0008006" key="4">
    <source>
        <dbReference type="Google" id="ProtNLM"/>
    </source>
</evidence>
<gene>
    <name evidence="2" type="ORF">IF1G_07506</name>
</gene>
<reference evidence="2 3" key="1">
    <citation type="journal article" date="2019" name="Appl. Microbiol. Biotechnol.">
        <title>Genome sequence of Isaria javanica and comparative genome analysis insights into family S53 peptidase evolution in fungal entomopathogens.</title>
        <authorList>
            <person name="Lin R."/>
            <person name="Zhang X."/>
            <person name="Xin B."/>
            <person name="Zou M."/>
            <person name="Gao Y."/>
            <person name="Qin F."/>
            <person name="Hu Q."/>
            <person name="Xie B."/>
            <person name="Cheng X."/>
        </authorList>
    </citation>
    <scope>NUCLEOTIDE SEQUENCE [LARGE SCALE GENOMIC DNA]</scope>
    <source>
        <strain evidence="2 3">IJ1G</strain>
    </source>
</reference>
<feature type="compositionally biased region" description="Polar residues" evidence="1">
    <location>
        <begin position="29"/>
        <end position="56"/>
    </location>
</feature>
<dbReference type="SUPFAM" id="SSF54928">
    <property type="entry name" value="RNA-binding domain, RBD"/>
    <property type="match status" value="1"/>
</dbReference>
<feature type="compositionally biased region" description="Polar residues" evidence="1">
    <location>
        <begin position="78"/>
        <end position="103"/>
    </location>
</feature>
<protein>
    <recommendedName>
        <fullName evidence="4">Nucleotide-binding, alpha-beta plait</fullName>
    </recommendedName>
</protein>
<dbReference type="OrthoDB" id="3508416at2759"/>
<dbReference type="STRING" id="43265.A0A545VS47"/>
<dbReference type="AlphaFoldDB" id="A0A545VS47"/>
<sequence length="553" mass="61016">MEFFDKNLNRGSRVESSDSSGDATPTPKTPTNTYLPQNRRPTQSPLYSRPQPTSTGHADGSTPRQSLRHIWEDANRPAQPTSAIPQTVYSESPNNPDYSSASTQRRRHEIPAYPYVGNDERNLEDWEAGMQNLRLEGESRPRPSQASVDASKRLKGSSYPYSVRPDAASAIPQATEMTSPVRHLSIWSAYGNQPNSNIPSPSGSFTPMSALHLSSSAPHPARTDTAPLHQSRVNSETCFNTSANLTQPRQSCASQLSTSIPMRMGQSQHRVRELRAPSGPESSSPVPFHLQPRQQGGFLPMHAIWTGREPPPCSSAPAHTPSVNVYKPAPSNRFSDRYHGMHTESNASAEHLSAEQNASLWVTNLPPDTTHHQLLGQIRGIGRIWCCFINGPDGVKHSTAAAKIVFFRPGAAQRLLRHALEHDGLQVGGLRARVTQNRIKTGETTPRDGDESRVLIVTGQAHLVNEPTLTEYFGQRFVFQLDEVRVLARSAGRAVLEFRFGSYRCQAQMGKISLEKDRPLGFEKAEFGDDPCEVGETKTSETIAWQRIRGIGI</sequence>
<keyword evidence="3" id="KW-1185">Reference proteome</keyword>
<evidence type="ECO:0000313" key="3">
    <source>
        <dbReference type="Proteomes" id="UP000315783"/>
    </source>
</evidence>
<feature type="region of interest" description="Disordered" evidence="1">
    <location>
        <begin position="1"/>
        <end position="116"/>
    </location>
</feature>
<organism evidence="2 3">
    <name type="scientific">Cordyceps javanica</name>
    <dbReference type="NCBI Taxonomy" id="43265"/>
    <lineage>
        <taxon>Eukaryota</taxon>
        <taxon>Fungi</taxon>
        <taxon>Dikarya</taxon>
        <taxon>Ascomycota</taxon>
        <taxon>Pezizomycotina</taxon>
        <taxon>Sordariomycetes</taxon>
        <taxon>Hypocreomycetidae</taxon>
        <taxon>Hypocreales</taxon>
        <taxon>Cordycipitaceae</taxon>
        <taxon>Cordyceps</taxon>
    </lineage>
</organism>
<comment type="caution">
    <text evidence="2">The sequence shown here is derived from an EMBL/GenBank/DDBJ whole genome shotgun (WGS) entry which is preliminary data.</text>
</comment>
<feature type="compositionally biased region" description="Basic and acidic residues" evidence="1">
    <location>
        <begin position="1"/>
        <end position="16"/>
    </location>
</feature>
<evidence type="ECO:0000313" key="2">
    <source>
        <dbReference type="EMBL" id="TQV93774.1"/>
    </source>
</evidence>
<dbReference type="EMBL" id="SPUK01000011">
    <property type="protein sequence ID" value="TQV93774.1"/>
    <property type="molecule type" value="Genomic_DNA"/>
</dbReference>
<evidence type="ECO:0000256" key="1">
    <source>
        <dbReference type="SAM" id="MobiDB-lite"/>
    </source>
</evidence>
<dbReference type="Proteomes" id="UP000315783">
    <property type="component" value="Unassembled WGS sequence"/>
</dbReference>